<dbReference type="OrthoDB" id="3499702at2"/>
<protein>
    <submittedName>
        <fullName evidence="3">D-alanyl-D-alanine carboxypeptidase</fullName>
        <ecNumber evidence="3">3.4.16.4</ecNumber>
    </submittedName>
</protein>
<dbReference type="InterPro" id="IPR001466">
    <property type="entry name" value="Beta-lactam-related"/>
</dbReference>
<dbReference type="SUPFAM" id="SSF56601">
    <property type="entry name" value="beta-lactamase/transpeptidase-like"/>
    <property type="match status" value="1"/>
</dbReference>
<proteinExistence type="predicted"/>
<feature type="chain" id="PRO_5039476746" evidence="1">
    <location>
        <begin position="37"/>
        <end position="374"/>
    </location>
</feature>
<dbReference type="Proteomes" id="UP000487268">
    <property type="component" value="Unassembled WGS sequence"/>
</dbReference>
<evidence type="ECO:0000313" key="3">
    <source>
        <dbReference type="EMBL" id="MQY09862.1"/>
    </source>
</evidence>
<comment type="caution">
    <text evidence="3">The sequence shown here is derived from an EMBL/GenBank/DDBJ whole genome shotgun (WGS) entry which is preliminary data.</text>
</comment>
<dbReference type="PANTHER" id="PTHR46825:SF7">
    <property type="entry name" value="D-ALANYL-D-ALANINE CARBOXYPEPTIDASE"/>
    <property type="match status" value="1"/>
</dbReference>
<evidence type="ECO:0000256" key="1">
    <source>
        <dbReference type="SAM" id="SignalP"/>
    </source>
</evidence>
<organism evidence="3 4">
    <name type="scientific">Actinomadura macrotermitis</name>
    <dbReference type="NCBI Taxonomy" id="2585200"/>
    <lineage>
        <taxon>Bacteria</taxon>
        <taxon>Bacillati</taxon>
        <taxon>Actinomycetota</taxon>
        <taxon>Actinomycetes</taxon>
        <taxon>Streptosporangiales</taxon>
        <taxon>Thermomonosporaceae</taxon>
        <taxon>Actinomadura</taxon>
    </lineage>
</organism>
<reference evidence="3 4" key="1">
    <citation type="submission" date="2019-10" db="EMBL/GenBank/DDBJ databases">
        <title>Actinomadura rubteroloni sp. nov. and Actinomadura macrotermitis sp. nov., isolated from the gut of fungus growing-termite Macrotermes natalensis.</title>
        <authorList>
            <person name="Benndorf R."/>
            <person name="Martin K."/>
            <person name="Kuefner M."/>
            <person name="De Beer W."/>
            <person name="Kaster A.-K."/>
            <person name="Vollmers J."/>
            <person name="Poulsen M."/>
            <person name="Beemelmanns C."/>
        </authorList>
    </citation>
    <scope>NUCLEOTIDE SEQUENCE [LARGE SCALE GENOMIC DNA]</scope>
    <source>
        <strain evidence="3 4">RB68</strain>
    </source>
</reference>
<keyword evidence="3" id="KW-0121">Carboxypeptidase</keyword>
<dbReference type="AlphaFoldDB" id="A0A7K0C9R2"/>
<keyword evidence="1" id="KW-0732">Signal</keyword>
<keyword evidence="4" id="KW-1185">Reference proteome</keyword>
<feature type="domain" description="Beta-lactamase-related" evidence="2">
    <location>
        <begin position="41"/>
        <end position="356"/>
    </location>
</feature>
<name>A0A7K0C9R2_9ACTN</name>
<evidence type="ECO:0000313" key="4">
    <source>
        <dbReference type="Proteomes" id="UP000487268"/>
    </source>
</evidence>
<accession>A0A7K0C9R2</accession>
<dbReference type="InterPro" id="IPR050491">
    <property type="entry name" value="AmpC-like"/>
</dbReference>
<sequence length="374" mass="39679">MKPHLSHRPRRLARRVTVAGMAAAALTCTMAAPAVAEDHAATMQALKASKTGPGAAVYAGDRTGSWSLQVGTGQLYYDKPIQPTDRFRAASQTKTFTAAVVMQLVDEGKVELDAPIGRYLPGVMTGNGYDENKITVRHLLQQVSGFPEMNPPGAITGGTIALADLVKWAVTGHPSTAEPGAKVQYSNANYWVAGLLVEKVTGMSAAEAITSRIITPLGLTGTRYPQTGDLSIGAPAVHGYLGGWAGPFYAWTDISNFIGYEPSQWATAGAIVSTLKDLSTFYRALFDGKVVSQAALAEMQKTVPLGEEGFGLGLRRWALPCGGYVWGHNGVFPAYLSYTGVTSTGRFVSMMTNNGDWAGMQKVLYSALCEDGTS</sequence>
<keyword evidence="3" id="KW-0378">Hydrolase</keyword>
<gene>
    <name evidence="3" type="ORF">ACRB68_79910</name>
</gene>
<dbReference type="EMBL" id="WEGH01000008">
    <property type="protein sequence ID" value="MQY09862.1"/>
    <property type="molecule type" value="Genomic_DNA"/>
</dbReference>
<dbReference type="InterPro" id="IPR012338">
    <property type="entry name" value="Beta-lactam/transpept-like"/>
</dbReference>
<dbReference type="EC" id="3.4.16.4" evidence="3"/>
<dbReference type="Pfam" id="PF00144">
    <property type="entry name" value="Beta-lactamase"/>
    <property type="match status" value="1"/>
</dbReference>
<keyword evidence="3" id="KW-0645">Protease</keyword>
<feature type="signal peptide" evidence="1">
    <location>
        <begin position="1"/>
        <end position="36"/>
    </location>
</feature>
<dbReference type="GO" id="GO:0009002">
    <property type="term" value="F:serine-type D-Ala-D-Ala carboxypeptidase activity"/>
    <property type="evidence" value="ECO:0007669"/>
    <property type="project" value="UniProtKB-EC"/>
</dbReference>
<dbReference type="PANTHER" id="PTHR46825">
    <property type="entry name" value="D-ALANYL-D-ALANINE-CARBOXYPEPTIDASE/ENDOPEPTIDASE AMPH"/>
    <property type="match status" value="1"/>
</dbReference>
<dbReference type="Gene3D" id="3.40.710.10">
    <property type="entry name" value="DD-peptidase/beta-lactamase superfamily"/>
    <property type="match status" value="1"/>
</dbReference>
<evidence type="ECO:0000259" key="2">
    <source>
        <dbReference type="Pfam" id="PF00144"/>
    </source>
</evidence>